<reference evidence="1 2" key="1">
    <citation type="submission" date="2012-09" db="EMBL/GenBank/DDBJ databases">
        <title>Draft Genome Sequences of 6 Strains from Genus Thauera.</title>
        <authorList>
            <person name="Liu B."/>
            <person name="Shapleigh J.P."/>
            <person name="Frostegard A.H."/>
        </authorList>
    </citation>
    <scope>NUCLEOTIDE SEQUENCE [LARGE SCALE GENOMIC DNA]</scope>
    <source>
        <strain evidence="1 2">B4P</strain>
    </source>
</reference>
<organism evidence="1 2">
    <name type="scientific">Thauera phenylacetica B4P</name>
    <dbReference type="NCBI Taxonomy" id="1234382"/>
    <lineage>
        <taxon>Bacteria</taxon>
        <taxon>Pseudomonadati</taxon>
        <taxon>Pseudomonadota</taxon>
        <taxon>Betaproteobacteria</taxon>
        <taxon>Rhodocyclales</taxon>
        <taxon>Zoogloeaceae</taxon>
        <taxon>Thauera</taxon>
    </lineage>
</organism>
<dbReference type="Proteomes" id="UP000013047">
    <property type="component" value="Unassembled WGS sequence"/>
</dbReference>
<comment type="caution">
    <text evidence="1">The sequence shown here is derived from an EMBL/GenBank/DDBJ whole genome shotgun (WGS) entry which is preliminary data.</text>
</comment>
<accession>N6ZVV7</accession>
<proteinExistence type="predicted"/>
<evidence type="ECO:0000313" key="1">
    <source>
        <dbReference type="EMBL" id="ENO98617.1"/>
    </source>
</evidence>
<keyword evidence="2" id="KW-1185">Reference proteome</keyword>
<protein>
    <submittedName>
        <fullName evidence="1">Uncharacterized protein</fullName>
    </submittedName>
</protein>
<name>N6ZVV7_9RHOO</name>
<dbReference type="AlphaFoldDB" id="N6ZVV7"/>
<dbReference type="EMBL" id="AMXF01000008">
    <property type="protein sequence ID" value="ENO98617.1"/>
    <property type="molecule type" value="Genomic_DNA"/>
</dbReference>
<sequence length="313" mass="32965">MTSLASAAPAAAAALADRILAAIAPNNSKRPARAADIAAQLGGDERHFWAALEQLRRGCAINTAHIQRGADPAPWLAIWPTGLPVAHHSWRDLNVRGGFAVHRTETPRRFPQSPAARRAIEENIMSNKPCRRTSGKDRRDRIAELVRGRPIAQGLTYAEVARELGLSSQGVGYLVEEMLGGLRVARGCLAGERANRLYDPAAAIDESVVPAERVEVPAATTPPAVPAANVVAGLAAIADALGGMEPADDIDIGAAAAQVAEAPRVQIHFALWDDGGLSIYDGDDLLQIAPADVARLARLLDGLGRVRASEVAA</sequence>
<evidence type="ECO:0000313" key="2">
    <source>
        <dbReference type="Proteomes" id="UP000013047"/>
    </source>
</evidence>
<dbReference type="RefSeq" id="WP_004356640.1">
    <property type="nucleotide sequence ID" value="NZ_AMXF01000008.1"/>
</dbReference>
<dbReference type="OrthoDB" id="8527988at2"/>
<gene>
    <name evidence="1" type="ORF">C667_02893</name>
</gene>